<dbReference type="InterPro" id="IPR011009">
    <property type="entry name" value="Kinase-like_dom_sf"/>
</dbReference>
<keyword evidence="2 7" id="KW-0808">Transferase</keyword>
<evidence type="ECO:0000256" key="7">
    <source>
        <dbReference type="PIRNR" id="PIRNR000706"/>
    </source>
</evidence>
<keyword evidence="9" id="KW-0460">Magnesium</keyword>
<evidence type="ECO:0000259" key="10">
    <source>
        <dbReference type="Pfam" id="PF01636"/>
    </source>
</evidence>
<reference evidence="11 12" key="1">
    <citation type="submission" date="2019-03" db="EMBL/GenBank/DDBJ databases">
        <title>Genomic Encyclopedia of Type Strains, Phase III (KMG-III): the genomes of soil and plant-associated and newly described type strains.</title>
        <authorList>
            <person name="Whitman W."/>
        </authorList>
    </citation>
    <scope>NUCLEOTIDE SEQUENCE [LARGE SCALE GENOMIC DNA]</scope>
    <source>
        <strain evidence="11 12">VKM Ac-2575</strain>
    </source>
</reference>
<dbReference type="Gene3D" id="3.90.1200.10">
    <property type="match status" value="1"/>
</dbReference>
<dbReference type="PIRSF" id="PIRSF000706">
    <property type="entry name" value="Kanamycin_kin"/>
    <property type="match status" value="1"/>
</dbReference>
<dbReference type="GO" id="GO:0046677">
    <property type="term" value="P:response to antibiotic"/>
    <property type="evidence" value="ECO:0007669"/>
    <property type="project" value="UniProtKB-KW"/>
</dbReference>
<protein>
    <submittedName>
        <fullName evidence="11">Streptomycin 3'-kinase</fullName>
    </submittedName>
</protein>
<dbReference type="GO" id="GO:0005524">
    <property type="term" value="F:ATP binding"/>
    <property type="evidence" value="ECO:0007669"/>
    <property type="project" value="UniProtKB-KW"/>
</dbReference>
<dbReference type="Gene3D" id="3.30.200.20">
    <property type="entry name" value="Phosphorylase Kinase, domain 1"/>
    <property type="match status" value="1"/>
</dbReference>
<dbReference type="InterPro" id="IPR002575">
    <property type="entry name" value="Aminoglycoside_PTrfase"/>
</dbReference>
<evidence type="ECO:0000313" key="11">
    <source>
        <dbReference type="EMBL" id="TDU90087.1"/>
    </source>
</evidence>
<dbReference type="CDD" id="cd05150">
    <property type="entry name" value="APH"/>
    <property type="match status" value="1"/>
</dbReference>
<accession>A0A4R7TFA0</accession>
<evidence type="ECO:0000256" key="9">
    <source>
        <dbReference type="PIRSR" id="PIRSR000706-2"/>
    </source>
</evidence>
<dbReference type="GO" id="GO:0016301">
    <property type="term" value="F:kinase activity"/>
    <property type="evidence" value="ECO:0007669"/>
    <property type="project" value="UniProtKB-KW"/>
</dbReference>
<feature type="domain" description="Aminoglycoside phosphotransferase" evidence="10">
    <location>
        <begin position="10"/>
        <end position="240"/>
    </location>
</feature>
<keyword evidence="6 7" id="KW-0046">Antibiotic resistance</keyword>
<name>A0A4R7TFA0_9ACTN</name>
<keyword evidence="4 7" id="KW-0418">Kinase</keyword>
<feature type="binding site" evidence="9">
    <location>
        <position position="177"/>
    </location>
    <ligand>
        <name>Mg(2+)</name>
        <dbReference type="ChEBI" id="CHEBI:18420"/>
    </ligand>
</feature>
<dbReference type="Pfam" id="PF01636">
    <property type="entry name" value="APH"/>
    <property type="match status" value="1"/>
</dbReference>
<dbReference type="Proteomes" id="UP000295151">
    <property type="component" value="Unassembled WGS sequence"/>
</dbReference>
<dbReference type="GO" id="GO:0046872">
    <property type="term" value="F:metal ion binding"/>
    <property type="evidence" value="ECO:0007669"/>
    <property type="project" value="UniProtKB-KW"/>
</dbReference>
<keyword evidence="3 7" id="KW-0547">Nucleotide-binding</keyword>
<gene>
    <name evidence="11" type="ORF">EV138_3670</name>
</gene>
<organism evidence="11 12">
    <name type="scientific">Kribbella voronezhensis</name>
    <dbReference type="NCBI Taxonomy" id="2512212"/>
    <lineage>
        <taxon>Bacteria</taxon>
        <taxon>Bacillati</taxon>
        <taxon>Actinomycetota</taxon>
        <taxon>Actinomycetes</taxon>
        <taxon>Propionibacteriales</taxon>
        <taxon>Kribbellaceae</taxon>
        <taxon>Kribbella</taxon>
    </lineage>
</organism>
<keyword evidence="12" id="KW-1185">Reference proteome</keyword>
<evidence type="ECO:0000256" key="8">
    <source>
        <dbReference type="PIRSR" id="PIRSR000706-1"/>
    </source>
</evidence>
<evidence type="ECO:0000256" key="5">
    <source>
        <dbReference type="ARBA" id="ARBA00022840"/>
    </source>
</evidence>
<evidence type="ECO:0000256" key="2">
    <source>
        <dbReference type="ARBA" id="ARBA00022679"/>
    </source>
</evidence>
<evidence type="ECO:0000256" key="3">
    <source>
        <dbReference type="ARBA" id="ARBA00022741"/>
    </source>
</evidence>
<comment type="caution">
    <text evidence="11">The sequence shown here is derived from an EMBL/GenBank/DDBJ whole genome shotgun (WGS) entry which is preliminary data.</text>
</comment>
<evidence type="ECO:0000256" key="6">
    <source>
        <dbReference type="ARBA" id="ARBA00023251"/>
    </source>
</evidence>
<feature type="binding site" evidence="9">
    <location>
        <position position="192"/>
    </location>
    <ligand>
        <name>Mg(2+)</name>
        <dbReference type="ChEBI" id="CHEBI:18420"/>
    </ligand>
</feature>
<dbReference type="OrthoDB" id="3806873at2"/>
<dbReference type="InterPro" id="IPR024165">
    <property type="entry name" value="Kan/Strep_kinase"/>
</dbReference>
<dbReference type="GO" id="GO:0016773">
    <property type="term" value="F:phosphotransferase activity, alcohol group as acceptor"/>
    <property type="evidence" value="ECO:0007669"/>
    <property type="project" value="InterPro"/>
</dbReference>
<proteinExistence type="inferred from homology"/>
<sequence length="254" mass="27632">MDFLVSAGWEPVVGGESATEVFRRGGVYAKRCLVDGVAELRGERDRVEWLAGTGIPGAKVVDWIESSEGAVLMTTAVPGVGGGDVPPSRRAVESLAAMVKALHEVPLVDCPFERRVDDVVRQAADVVRRGAVEPDFLTDEWRLVPSERLLAGLYGELDEVRAKADLVVCHGDACLPNFLFDPETLECTGMIDVGRLGIADRYADLALLKAQIEDEWAVDATGFLKSYGLVEPDGQRLRFYRLLDSLSWASAALE</sequence>
<comment type="similarity">
    <text evidence="1 7">Belongs to the aminoglycoside phosphotransferase family.</text>
</comment>
<evidence type="ECO:0000313" key="12">
    <source>
        <dbReference type="Proteomes" id="UP000295151"/>
    </source>
</evidence>
<dbReference type="RefSeq" id="WP_133980050.1">
    <property type="nucleotide sequence ID" value="NZ_SOCE01000001.1"/>
</dbReference>
<dbReference type="AlphaFoldDB" id="A0A4R7TFA0"/>
<feature type="active site" description="Proton acceptor" evidence="8">
    <location>
        <position position="172"/>
    </location>
</feature>
<keyword evidence="5 7" id="KW-0067">ATP-binding</keyword>
<keyword evidence="9" id="KW-0479">Metal-binding</keyword>
<dbReference type="EMBL" id="SOCE01000001">
    <property type="protein sequence ID" value="TDU90087.1"/>
    <property type="molecule type" value="Genomic_DNA"/>
</dbReference>
<evidence type="ECO:0000256" key="4">
    <source>
        <dbReference type="ARBA" id="ARBA00022777"/>
    </source>
</evidence>
<evidence type="ECO:0000256" key="1">
    <source>
        <dbReference type="ARBA" id="ARBA00006219"/>
    </source>
</evidence>
<dbReference type="SUPFAM" id="SSF56112">
    <property type="entry name" value="Protein kinase-like (PK-like)"/>
    <property type="match status" value="1"/>
</dbReference>